<protein>
    <submittedName>
        <fullName evidence="3">Uncharacterized protein</fullName>
    </submittedName>
</protein>
<dbReference type="Proteomes" id="UP001152798">
    <property type="component" value="Chromosome 4"/>
</dbReference>
<evidence type="ECO:0000313" key="3">
    <source>
        <dbReference type="EMBL" id="CAH1397792.1"/>
    </source>
</evidence>
<name>A0A9P0H9B6_NEZVI</name>
<dbReference type="InterPro" id="IPR001806">
    <property type="entry name" value="Small_GTPase"/>
</dbReference>
<evidence type="ECO:0000313" key="4">
    <source>
        <dbReference type="Proteomes" id="UP001152798"/>
    </source>
</evidence>
<evidence type="ECO:0000256" key="1">
    <source>
        <dbReference type="ARBA" id="ARBA00006270"/>
    </source>
</evidence>
<dbReference type="AlphaFoldDB" id="A0A9P0H9B6"/>
<dbReference type="FunFam" id="3.40.50.300:FF:001447">
    <property type="entry name" value="Ras-related protein Rab-1B"/>
    <property type="match status" value="1"/>
</dbReference>
<dbReference type="EMBL" id="OV725080">
    <property type="protein sequence ID" value="CAH1397792.1"/>
    <property type="molecule type" value="Genomic_DNA"/>
</dbReference>
<dbReference type="SMART" id="SM00173">
    <property type="entry name" value="RAS"/>
    <property type="match status" value="1"/>
</dbReference>
<dbReference type="SMART" id="SM00175">
    <property type="entry name" value="RAB"/>
    <property type="match status" value="1"/>
</dbReference>
<dbReference type="SUPFAM" id="SSF52540">
    <property type="entry name" value="P-loop containing nucleoside triphosphate hydrolases"/>
    <property type="match status" value="1"/>
</dbReference>
<accession>A0A9P0H9B6</accession>
<gene>
    <name evidence="3" type="ORF">NEZAVI_LOCUS7561</name>
</gene>
<dbReference type="GO" id="GO:0005525">
    <property type="term" value="F:GTP binding"/>
    <property type="evidence" value="ECO:0007669"/>
    <property type="project" value="InterPro"/>
</dbReference>
<reference evidence="3" key="1">
    <citation type="submission" date="2022-01" db="EMBL/GenBank/DDBJ databases">
        <authorList>
            <person name="King R."/>
        </authorList>
    </citation>
    <scope>NUCLEOTIDE SEQUENCE</scope>
</reference>
<dbReference type="GO" id="GO:0003924">
    <property type="term" value="F:GTPase activity"/>
    <property type="evidence" value="ECO:0007669"/>
    <property type="project" value="InterPro"/>
</dbReference>
<sequence length="324" mass="36567">MDEEGAERQLKVVLLGEPSSGKNLNIRFRLLQHLLDKRSKLSINYKRLIYITIIRPIWTYGVELWGSTKPSNSYRIQSLQSKILRKILNAPYFVTNKIIHKDLNVPYVADLARARYLSFHDKLQSHPNPLSSIVSRFAHNEYSRQYYPTFGTDFLLHRHQLRAGKEVTLVIWDLSGQVLTSPMLSNCLYGANIILAVYDITNAASFSKLQEWIAAVRETQTDSQPNLAIIANKCDMEHQRAISVEKQVKFANDHGLPTHTVSARTGENVTMALQKVCAEVLGLKLTRLEQEASQVVVKAEILAPTQGQTPSYQSTSSSSVCSIQ</sequence>
<dbReference type="Gene3D" id="3.40.50.300">
    <property type="entry name" value="P-loop containing nucleotide triphosphate hydrolases"/>
    <property type="match status" value="1"/>
</dbReference>
<evidence type="ECO:0000256" key="2">
    <source>
        <dbReference type="ARBA" id="ARBA00022741"/>
    </source>
</evidence>
<dbReference type="OrthoDB" id="10254700at2759"/>
<comment type="similarity">
    <text evidence="1">Belongs to the small GTPase superfamily. Rab family.</text>
</comment>
<organism evidence="3 4">
    <name type="scientific">Nezara viridula</name>
    <name type="common">Southern green stink bug</name>
    <name type="synonym">Cimex viridulus</name>
    <dbReference type="NCBI Taxonomy" id="85310"/>
    <lineage>
        <taxon>Eukaryota</taxon>
        <taxon>Metazoa</taxon>
        <taxon>Ecdysozoa</taxon>
        <taxon>Arthropoda</taxon>
        <taxon>Hexapoda</taxon>
        <taxon>Insecta</taxon>
        <taxon>Pterygota</taxon>
        <taxon>Neoptera</taxon>
        <taxon>Paraneoptera</taxon>
        <taxon>Hemiptera</taxon>
        <taxon>Heteroptera</taxon>
        <taxon>Panheteroptera</taxon>
        <taxon>Pentatomomorpha</taxon>
        <taxon>Pentatomoidea</taxon>
        <taxon>Pentatomidae</taxon>
        <taxon>Pentatominae</taxon>
        <taxon>Nezara</taxon>
    </lineage>
</organism>
<keyword evidence="2" id="KW-0547">Nucleotide-binding</keyword>
<dbReference type="PANTHER" id="PTHR47978">
    <property type="match status" value="1"/>
</dbReference>
<dbReference type="InterPro" id="IPR027417">
    <property type="entry name" value="P-loop_NTPase"/>
</dbReference>
<proteinExistence type="inferred from homology"/>
<keyword evidence="4" id="KW-1185">Reference proteome</keyword>
<dbReference type="Pfam" id="PF00071">
    <property type="entry name" value="Ras"/>
    <property type="match status" value="1"/>
</dbReference>